<dbReference type="EMBL" id="JAUCGQ010000001">
    <property type="protein sequence ID" value="MDM7854511.1"/>
    <property type="molecule type" value="Genomic_DNA"/>
</dbReference>
<feature type="transmembrane region" description="Helical" evidence="1">
    <location>
        <begin position="52"/>
        <end position="72"/>
    </location>
</feature>
<dbReference type="SUPFAM" id="SSF50998">
    <property type="entry name" value="Quinoprotein alcohol dehydrogenase-like"/>
    <property type="match status" value="1"/>
</dbReference>
<keyword evidence="1" id="KW-0472">Membrane</keyword>
<gene>
    <name evidence="3" type="ORF">QRT04_06160</name>
</gene>
<keyword evidence="1" id="KW-1133">Transmembrane helix</keyword>
<dbReference type="InterPro" id="IPR002372">
    <property type="entry name" value="PQQ_rpt_dom"/>
</dbReference>
<accession>A0ABT7SEB6</accession>
<sequence>MAARPGMQTVELQEEPAVVLERVRTAPRGGHDTLADGDAAPTAHAGHGPRRWWWLAAAAVAATGLVVAQLAVGAHERRQDARAAAVPGAVARADSTLRPVWRMDDAQRRFVTSAVRLGDVAVGVVTAQDGSRTVHALDVATGENLWSYPVNGPDHQRAEGGDDVVQPGSCTAVAGVQPARVACYVTDGVSVQTGGELVLQLRAAKHGRIIVLDASGARVVDRQAPLASAFAATGSLLVLGSSAANQHRAVEAEDLATGARRWSWQTPTATGDQVGLGQHLTFQLFALGSAVGVALPGGQVVVLGADGSVVHDAIARVYSWSVNGSTAVLGLSGVTTQLVRPGAADVSIGGAPVRTAADDGSLPGLVLTSDGERLRASDSRTGSTRWQARIAPQSRAVVLHGRVALLAGGALVVLDGRSGVTVAATPPAAGATLAGPLSDGRHLLVAELGANDGSATITAYAPDGDRVWSTRLPPGTSALQQAGRQLLVYDDAGLEVLGTRE</sequence>
<keyword evidence="4" id="KW-1185">Reference proteome</keyword>
<comment type="caution">
    <text evidence="3">The sequence shown here is derived from an EMBL/GenBank/DDBJ whole genome shotgun (WGS) entry which is preliminary data.</text>
</comment>
<dbReference type="Pfam" id="PF13360">
    <property type="entry name" value="PQQ_2"/>
    <property type="match status" value="1"/>
</dbReference>
<dbReference type="SMART" id="SM00564">
    <property type="entry name" value="PQQ"/>
    <property type="match status" value="3"/>
</dbReference>
<dbReference type="InterPro" id="IPR018391">
    <property type="entry name" value="PQQ_b-propeller_rpt"/>
</dbReference>
<dbReference type="Proteomes" id="UP001529338">
    <property type="component" value="Unassembled WGS sequence"/>
</dbReference>
<dbReference type="InterPro" id="IPR015943">
    <property type="entry name" value="WD40/YVTN_repeat-like_dom_sf"/>
</dbReference>
<keyword evidence="1" id="KW-0812">Transmembrane</keyword>
<reference evidence="3 4" key="1">
    <citation type="submission" date="2023-06" db="EMBL/GenBank/DDBJ databases">
        <title>Cellulomonas sp. MW4 Whole genome sequence.</title>
        <authorList>
            <person name="Park S."/>
        </authorList>
    </citation>
    <scope>NUCLEOTIDE SEQUENCE [LARGE SCALE GENOMIC DNA]</scope>
    <source>
        <strain evidence="3 4">MW4</strain>
    </source>
</reference>
<evidence type="ECO:0000256" key="1">
    <source>
        <dbReference type="SAM" id="Phobius"/>
    </source>
</evidence>
<feature type="domain" description="Pyrrolo-quinoline quinone repeat" evidence="2">
    <location>
        <begin position="372"/>
        <end position="487"/>
    </location>
</feature>
<dbReference type="RefSeq" id="WP_289454284.1">
    <property type="nucleotide sequence ID" value="NZ_JAUCGQ010000001.1"/>
</dbReference>
<evidence type="ECO:0000259" key="2">
    <source>
        <dbReference type="Pfam" id="PF13360"/>
    </source>
</evidence>
<protein>
    <submittedName>
        <fullName evidence="3">PQQ-binding-like beta-propeller repeat protein</fullName>
    </submittedName>
</protein>
<dbReference type="Gene3D" id="2.130.10.10">
    <property type="entry name" value="YVTN repeat-like/Quinoprotein amine dehydrogenase"/>
    <property type="match status" value="1"/>
</dbReference>
<evidence type="ECO:0000313" key="4">
    <source>
        <dbReference type="Proteomes" id="UP001529338"/>
    </source>
</evidence>
<name>A0ABT7SEB6_9CELL</name>
<dbReference type="Gene3D" id="2.140.10.10">
    <property type="entry name" value="Quinoprotein alcohol dehydrogenase-like superfamily"/>
    <property type="match status" value="1"/>
</dbReference>
<organism evidence="3 4">
    <name type="scientific">Cellulomonas alba</name>
    <dbReference type="NCBI Taxonomy" id="3053467"/>
    <lineage>
        <taxon>Bacteria</taxon>
        <taxon>Bacillati</taxon>
        <taxon>Actinomycetota</taxon>
        <taxon>Actinomycetes</taxon>
        <taxon>Micrococcales</taxon>
        <taxon>Cellulomonadaceae</taxon>
        <taxon>Cellulomonas</taxon>
    </lineage>
</organism>
<dbReference type="InterPro" id="IPR011047">
    <property type="entry name" value="Quinoprotein_ADH-like_sf"/>
</dbReference>
<proteinExistence type="predicted"/>
<evidence type="ECO:0000313" key="3">
    <source>
        <dbReference type="EMBL" id="MDM7854511.1"/>
    </source>
</evidence>